<dbReference type="PANTHER" id="PTHR43077:SF10">
    <property type="entry name" value="TRANSPORT PERMEASE PROTEIN"/>
    <property type="match status" value="1"/>
</dbReference>
<keyword evidence="3 5" id="KW-1133">Transmembrane helix</keyword>
<feature type="transmembrane region" description="Helical" evidence="5">
    <location>
        <begin position="270"/>
        <end position="291"/>
    </location>
</feature>
<dbReference type="Gene3D" id="3.40.1710.10">
    <property type="entry name" value="abc type-2 transporter like domain"/>
    <property type="match status" value="1"/>
</dbReference>
<comment type="caution">
    <text evidence="7">The sequence shown here is derived from an EMBL/GenBank/DDBJ whole genome shotgun (WGS) entry which is preliminary data.</text>
</comment>
<keyword evidence="8" id="KW-1185">Reference proteome</keyword>
<feature type="transmembrane region" description="Helical" evidence="5">
    <location>
        <begin position="346"/>
        <end position="371"/>
    </location>
</feature>
<comment type="subcellular location">
    <subcellularLocation>
        <location evidence="1">Membrane</location>
        <topology evidence="1">Multi-pass membrane protein</topology>
    </subcellularLocation>
</comment>
<name>A0ABR2VR32_9FUNG</name>
<evidence type="ECO:0000256" key="4">
    <source>
        <dbReference type="ARBA" id="ARBA00023136"/>
    </source>
</evidence>
<evidence type="ECO:0000313" key="8">
    <source>
        <dbReference type="Proteomes" id="UP001479436"/>
    </source>
</evidence>
<evidence type="ECO:0000256" key="3">
    <source>
        <dbReference type="ARBA" id="ARBA00022989"/>
    </source>
</evidence>
<organism evidence="7 8">
    <name type="scientific">Basidiobolus ranarum</name>
    <dbReference type="NCBI Taxonomy" id="34480"/>
    <lineage>
        <taxon>Eukaryota</taxon>
        <taxon>Fungi</taxon>
        <taxon>Fungi incertae sedis</taxon>
        <taxon>Zoopagomycota</taxon>
        <taxon>Entomophthoromycotina</taxon>
        <taxon>Basidiobolomycetes</taxon>
        <taxon>Basidiobolales</taxon>
        <taxon>Basidiobolaceae</taxon>
        <taxon>Basidiobolus</taxon>
    </lineage>
</organism>
<feature type="transmembrane region" description="Helical" evidence="5">
    <location>
        <begin position="61"/>
        <end position="84"/>
    </location>
</feature>
<dbReference type="InterPro" id="IPR022703">
    <property type="entry name" value="DUF3533"/>
</dbReference>
<evidence type="ECO:0000256" key="5">
    <source>
        <dbReference type="SAM" id="Phobius"/>
    </source>
</evidence>
<evidence type="ECO:0000313" key="7">
    <source>
        <dbReference type="EMBL" id="KAK9694801.1"/>
    </source>
</evidence>
<accession>A0ABR2VR32</accession>
<feature type="transmembrane region" description="Helical" evidence="5">
    <location>
        <begin position="311"/>
        <end position="334"/>
    </location>
</feature>
<evidence type="ECO:0000256" key="2">
    <source>
        <dbReference type="ARBA" id="ARBA00022692"/>
    </source>
</evidence>
<evidence type="ECO:0000256" key="1">
    <source>
        <dbReference type="ARBA" id="ARBA00004141"/>
    </source>
</evidence>
<proteinExistence type="predicted"/>
<gene>
    <name evidence="7" type="ORF">K7432_013280</name>
</gene>
<dbReference type="Pfam" id="PF12051">
    <property type="entry name" value="DUF3533"/>
    <property type="match status" value="1"/>
</dbReference>
<feature type="transmembrane region" description="Helical" evidence="5">
    <location>
        <begin position="432"/>
        <end position="453"/>
    </location>
</feature>
<dbReference type="PANTHER" id="PTHR43077">
    <property type="entry name" value="TRANSPORT PERMEASE YVFS-RELATED"/>
    <property type="match status" value="1"/>
</dbReference>
<sequence>MTSGVVALEKDRGTEMHETIPQISGQETVEEIQERNKRLKRTFSQLFPQYIVLPHLITKSLVLVGFVIFLVTLSYQWIYAGLLWNPLGRISHLEVALVNQDKGFDMAGAPVELQQLMAGLFSGHSAGAMLESTIMDPELPLNHIFKWSNLPDITSRDEAVETVNHGDYWALLYIPSNFSQNFYSATNPTARKPWEVEWIFDQGRNYNTQSFIRQTRTIAFDSFSSTLAKKFLTSEAGPTIVKVFDPTFWIDFFQVHETILHPVQAYGSNFASYVAFVVSYIGCLLTVTIVSKFLRMREVSRSWRFPAVQVVMAWGLLAAILTLFQTVSIMIPSLSLRNHQFDWRNAGYAIAFVWYTSFAFLSLLFLMLHFLSDQGFQVPGTLFLVLQLTTSGGILSNTLQPGIAKIGVAFPMYYGVRGLRSIFYGSLTHKMWINWLVITAWIVIPGVISMFWARYKIKQLRAVELDGDKPSSSDDISSTV</sequence>
<dbReference type="InterPro" id="IPR051328">
    <property type="entry name" value="T7SS_ABC-Transporter"/>
</dbReference>
<dbReference type="Proteomes" id="UP001479436">
    <property type="component" value="Unassembled WGS sequence"/>
</dbReference>
<keyword evidence="2 5" id="KW-0812">Transmembrane</keyword>
<feature type="domain" description="DUF3533" evidence="6">
    <location>
        <begin position="66"/>
        <end position="444"/>
    </location>
</feature>
<reference evidence="7 8" key="1">
    <citation type="submission" date="2023-04" db="EMBL/GenBank/DDBJ databases">
        <title>Genome of Basidiobolus ranarum AG-B5.</title>
        <authorList>
            <person name="Stajich J.E."/>
            <person name="Carter-House D."/>
            <person name="Gryganskyi A."/>
        </authorList>
    </citation>
    <scope>NUCLEOTIDE SEQUENCE [LARGE SCALE GENOMIC DNA]</scope>
    <source>
        <strain evidence="7 8">AG-B5</strain>
    </source>
</reference>
<evidence type="ECO:0000259" key="6">
    <source>
        <dbReference type="Pfam" id="PF12051"/>
    </source>
</evidence>
<keyword evidence="4 5" id="KW-0472">Membrane</keyword>
<dbReference type="EMBL" id="JASJQH010008158">
    <property type="protein sequence ID" value="KAK9694801.1"/>
    <property type="molecule type" value="Genomic_DNA"/>
</dbReference>
<protein>
    <recommendedName>
        <fullName evidence="6">DUF3533 domain-containing protein</fullName>
    </recommendedName>
</protein>